<dbReference type="GO" id="GO:0000976">
    <property type="term" value="F:transcription cis-regulatory region binding"/>
    <property type="evidence" value="ECO:0007669"/>
    <property type="project" value="TreeGrafter"/>
</dbReference>
<dbReference type="InterPro" id="IPR036390">
    <property type="entry name" value="WH_DNA-bd_sf"/>
</dbReference>
<reference evidence="6" key="2">
    <citation type="submission" date="2021-09" db="EMBL/GenBank/DDBJ databases">
        <authorList>
            <person name="Gilroy R."/>
        </authorList>
    </citation>
    <scope>NUCLEOTIDE SEQUENCE</scope>
    <source>
        <strain evidence="6">ChiBcec21-2208</strain>
    </source>
</reference>
<dbReference type="PROSITE" id="PS50931">
    <property type="entry name" value="HTH_LYSR"/>
    <property type="match status" value="1"/>
</dbReference>
<proteinExistence type="inferred from homology"/>
<dbReference type="FunFam" id="1.10.10.10:FF:000001">
    <property type="entry name" value="LysR family transcriptional regulator"/>
    <property type="match status" value="1"/>
</dbReference>
<evidence type="ECO:0000256" key="3">
    <source>
        <dbReference type="ARBA" id="ARBA00023125"/>
    </source>
</evidence>
<dbReference type="PANTHER" id="PTHR30126:SF94">
    <property type="entry name" value="LYSR FAMILY TRANSCRIPTIONAL REGULATOR"/>
    <property type="match status" value="1"/>
</dbReference>
<dbReference type="GO" id="GO:0003700">
    <property type="term" value="F:DNA-binding transcription factor activity"/>
    <property type="evidence" value="ECO:0007669"/>
    <property type="project" value="InterPro"/>
</dbReference>
<dbReference type="Pfam" id="PF00126">
    <property type="entry name" value="HTH_1"/>
    <property type="match status" value="1"/>
</dbReference>
<dbReference type="EMBL" id="DYVE01000169">
    <property type="protein sequence ID" value="HJG28289.1"/>
    <property type="molecule type" value="Genomic_DNA"/>
</dbReference>
<evidence type="ECO:0000256" key="2">
    <source>
        <dbReference type="ARBA" id="ARBA00023015"/>
    </source>
</evidence>
<keyword evidence="4" id="KW-0804">Transcription</keyword>
<gene>
    <name evidence="6" type="ORF">K8V20_06550</name>
</gene>
<feature type="domain" description="HTH lysR-type" evidence="5">
    <location>
        <begin position="1"/>
        <end position="58"/>
    </location>
</feature>
<comment type="similarity">
    <text evidence="1">Belongs to the LysR transcriptional regulatory family.</text>
</comment>
<reference evidence="6" key="1">
    <citation type="journal article" date="2021" name="PeerJ">
        <title>Extensive microbial diversity within the chicken gut microbiome revealed by metagenomics and culture.</title>
        <authorList>
            <person name="Gilroy R."/>
            <person name="Ravi A."/>
            <person name="Getino M."/>
            <person name="Pursley I."/>
            <person name="Horton D.L."/>
            <person name="Alikhan N.F."/>
            <person name="Baker D."/>
            <person name="Gharbi K."/>
            <person name="Hall N."/>
            <person name="Watson M."/>
            <person name="Adriaenssens E.M."/>
            <person name="Foster-Nyarko E."/>
            <person name="Jarju S."/>
            <person name="Secka A."/>
            <person name="Antonio M."/>
            <person name="Oren A."/>
            <person name="Chaudhuri R.R."/>
            <person name="La Ragione R."/>
            <person name="Hildebrand F."/>
            <person name="Pallen M.J."/>
        </authorList>
    </citation>
    <scope>NUCLEOTIDE SEQUENCE</scope>
    <source>
        <strain evidence="6">ChiBcec21-2208</strain>
    </source>
</reference>
<name>A0A921IJF7_9FIRM</name>
<evidence type="ECO:0000313" key="7">
    <source>
        <dbReference type="Proteomes" id="UP000782880"/>
    </source>
</evidence>
<dbReference type="Gene3D" id="3.40.190.290">
    <property type="match status" value="1"/>
</dbReference>
<keyword evidence="3" id="KW-0238">DNA-binding</keyword>
<comment type="caution">
    <text evidence="6">The sequence shown here is derived from an EMBL/GenBank/DDBJ whole genome shotgun (WGS) entry which is preliminary data.</text>
</comment>
<dbReference type="PRINTS" id="PR00039">
    <property type="entry name" value="HTHLYSR"/>
</dbReference>
<dbReference type="Proteomes" id="UP000782880">
    <property type="component" value="Unassembled WGS sequence"/>
</dbReference>
<keyword evidence="2" id="KW-0805">Transcription regulation</keyword>
<dbReference type="Pfam" id="PF03466">
    <property type="entry name" value="LysR_substrate"/>
    <property type="match status" value="1"/>
</dbReference>
<evidence type="ECO:0000259" key="5">
    <source>
        <dbReference type="PROSITE" id="PS50931"/>
    </source>
</evidence>
<dbReference type="InterPro" id="IPR036388">
    <property type="entry name" value="WH-like_DNA-bd_sf"/>
</dbReference>
<dbReference type="Gene3D" id="1.10.10.10">
    <property type="entry name" value="Winged helix-like DNA-binding domain superfamily/Winged helix DNA-binding domain"/>
    <property type="match status" value="1"/>
</dbReference>
<evidence type="ECO:0000256" key="4">
    <source>
        <dbReference type="ARBA" id="ARBA00023163"/>
    </source>
</evidence>
<dbReference type="InterPro" id="IPR005119">
    <property type="entry name" value="LysR_subst-bd"/>
</dbReference>
<evidence type="ECO:0000256" key="1">
    <source>
        <dbReference type="ARBA" id="ARBA00009437"/>
    </source>
</evidence>
<evidence type="ECO:0000313" key="6">
    <source>
        <dbReference type="EMBL" id="HJG28289.1"/>
    </source>
</evidence>
<dbReference type="SUPFAM" id="SSF53850">
    <property type="entry name" value="Periplasmic binding protein-like II"/>
    <property type="match status" value="1"/>
</dbReference>
<dbReference type="PANTHER" id="PTHR30126">
    <property type="entry name" value="HTH-TYPE TRANSCRIPTIONAL REGULATOR"/>
    <property type="match status" value="1"/>
</dbReference>
<dbReference type="InterPro" id="IPR000847">
    <property type="entry name" value="LysR_HTH_N"/>
</dbReference>
<organism evidence="6 7">
    <name type="scientific">Subdoligranulum variabile</name>
    <dbReference type="NCBI Taxonomy" id="214851"/>
    <lineage>
        <taxon>Bacteria</taxon>
        <taxon>Bacillati</taxon>
        <taxon>Bacillota</taxon>
        <taxon>Clostridia</taxon>
        <taxon>Eubacteriales</taxon>
        <taxon>Oscillospiraceae</taxon>
        <taxon>Subdoligranulum</taxon>
    </lineage>
</organism>
<sequence>MTIRHLRIFVEVYRLESVTHAAEELHLTQPAVTRAIQELEQYYGTRLFERMYRHISPTESGRRLYPQALHLLDSFDRIETGLRNWDSLGRIRVGATVTFGDTVLPKLARQFLKENSAVELQVVVANGDTLAAALCENRLDLALMENAPAIQDLHTEEIGTDLLCAVMAADDPLAGQDSVSLEQLSKAPLLVREAGSTTRTVLQNVLDARGLPNHIVWESVSTEALLRAAAEGLGIAILPEARAKEAARAGEICLRPVEGNALQRHRVAAWHKEKYLTASMKRFLELCRQQID</sequence>
<accession>A0A921IJF7</accession>
<dbReference type="SUPFAM" id="SSF46785">
    <property type="entry name" value="Winged helix' DNA-binding domain"/>
    <property type="match status" value="1"/>
</dbReference>
<protein>
    <submittedName>
        <fullName evidence="6">LysR family transcriptional regulator</fullName>
    </submittedName>
</protein>
<dbReference type="AlphaFoldDB" id="A0A921IJF7"/>